<dbReference type="InterPro" id="IPR011045">
    <property type="entry name" value="N2O_reductase_N"/>
</dbReference>
<evidence type="ECO:0000256" key="1">
    <source>
        <dbReference type="ARBA" id="ARBA00005564"/>
    </source>
</evidence>
<comment type="similarity">
    <text evidence="1">Belongs to the cycloisomerase 2 family.</text>
</comment>
<dbReference type="Proteomes" id="UP001220964">
    <property type="component" value="Unassembled WGS sequence"/>
</dbReference>
<dbReference type="GO" id="GO:0006006">
    <property type="term" value="P:glucose metabolic process"/>
    <property type="evidence" value="ECO:0007669"/>
    <property type="project" value="UniProtKB-KW"/>
</dbReference>
<proteinExistence type="inferred from homology"/>
<organism evidence="3 4">
    <name type="scientific">Psychromarinibacter sediminicola</name>
    <dbReference type="NCBI Taxonomy" id="3033385"/>
    <lineage>
        <taxon>Bacteria</taxon>
        <taxon>Pseudomonadati</taxon>
        <taxon>Pseudomonadota</taxon>
        <taxon>Alphaproteobacteria</taxon>
        <taxon>Rhodobacterales</taxon>
        <taxon>Paracoccaceae</taxon>
        <taxon>Psychromarinibacter</taxon>
    </lineage>
</organism>
<evidence type="ECO:0000256" key="2">
    <source>
        <dbReference type="ARBA" id="ARBA00022526"/>
    </source>
</evidence>
<keyword evidence="4" id="KW-1185">Reference proteome</keyword>
<evidence type="ECO:0000313" key="4">
    <source>
        <dbReference type="Proteomes" id="UP001220964"/>
    </source>
</evidence>
<dbReference type="PANTHER" id="PTHR30344">
    <property type="entry name" value="6-PHOSPHOGLUCONOLACTONASE-RELATED"/>
    <property type="match status" value="1"/>
</dbReference>
<dbReference type="AlphaFoldDB" id="A0AAE3NX04"/>
<dbReference type="InterPro" id="IPR050282">
    <property type="entry name" value="Cycloisomerase_2"/>
</dbReference>
<dbReference type="GO" id="GO:0017057">
    <property type="term" value="F:6-phosphogluconolactonase activity"/>
    <property type="evidence" value="ECO:0007669"/>
    <property type="project" value="TreeGrafter"/>
</dbReference>
<keyword evidence="2" id="KW-0313">Glucose metabolism</keyword>
<dbReference type="RefSeq" id="WP_275569956.1">
    <property type="nucleotide sequence ID" value="NZ_JARGYC010000150.1"/>
</dbReference>
<dbReference type="GO" id="GO:0005829">
    <property type="term" value="C:cytosol"/>
    <property type="evidence" value="ECO:0007669"/>
    <property type="project" value="TreeGrafter"/>
</dbReference>
<dbReference type="Gene3D" id="2.130.10.10">
    <property type="entry name" value="YVTN repeat-like/Quinoprotein amine dehydrogenase"/>
    <property type="match status" value="1"/>
</dbReference>
<evidence type="ECO:0000313" key="3">
    <source>
        <dbReference type="EMBL" id="MDF0603846.1"/>
    </source>
</evidence>
<name>A0AAE3NX04_9RHOB</name>
<dbReference type="PANTHER" id="PTHR30344:SF1">
    <property type="entry name" value="6-PHOSPHOGLUCONOLACTONASE"/>
    <property type="match status" value="1"/>
</dbReference>
<dbReference type="InterPro" id="IPR015943">
    <property type="entry name" value="WD40/YVTN_repeat-like_dom_sf"/>
</dbReference>
<dbReference type="EMBL" id="JARGYC010000150">
    <property type="protein sequence ID" value="MDF0603846.1"/>
    <property type="molecule type" value="Genomic_DNA"/>
</dbReference>
<gene>
    <name evidence="3" type="ORF">P1J78_24335</name>
</gene>
<keyword evidence="2" id="KW-0119">Carbohydrate metabolism</keyword>
<protein>
    <submittedName>
        <fullName evidence="3">Beta-propeller fold lactonase family protein</fullName>
    </submittedName>
</protein>
<dbReference type="Pfam" id="PF10282">
    <property type="entry name" value="Lactonase"/>
    <property type="match status" value="1"/>
</dbReference>
<reference evidence="3" key="1">
    <citation type="submission" date="2023-03" db="EMBL/GenBank/DDBJ databases">
        <title>Multiphase analysis and comparison of six strains from genera Psychromarinibacter, Lutimaribacter, and Maritimibacter, including a novel species: Psychromarinibacter sediminicola sp. nov.</title>
        <authorList>
            <person name="Wang Y.-H."/>
            <person name="Ye M.-Q."/>
            <person name="Du Z.-J."/>
        </authorList>
    </citation>
    <scope>NUCLEOTIDE SEQUENCE</scope>
    <source>
        <strain evidence="3">C21-152</strain>
    </source>
</reference>
<dbReference type="InterPro" id="IPR019405">
    <property type="entry name" value="Lactonase_7-beta_prop"/>
</dbReference>
<accession>A0AAE3NX04</accession>
<sequence>MPGTGAAPAEADQILAICLPGEAAVALCDFNSATGTLAMTQKQRLPGVEDDCRGVPMAANADGTRLYVAWRGADTRLFSFALDGRARRLDLLGEASLPASMCYATLAARGRRLLTSSFTGSTIAMSPVDSDGRVGEPLMVREAMHVHCLIEAPNGLVYATSLRGDFIQSYAFDESCADLTPVARCDMPSGSGPRHLVFTADGRTAFLLSEYAGSLTRLDVDPRTGALAPVQTVDLLPEGEKAWAAELRLSPDERLLYASERNTSRLFGFRLDAERRMLPAGAEAAPRCPRAFGFDRTGAYLVALGEESGEARLYRVAPDGRIAPGVELPVGTAPSWVVAAAV</sequence>
<comment type="caution">
    <text evidence="3">The sequence shown here is derived from an EMBL/GenBank/DDBJ whole genome shotgun (WGS) entry which is preliminary data.</text>
</comment>
<dbReference type="SUPFAM" id="SSF50974">
    <property type="entry name" value="Nitrous oxide reductase, N-terminal domain"/>
    <property type="match status" value="1"/>
</dbReference>